<reference evidence="5" key="1">
    <citation type="submission" date="2019-04" db="EMBL/GenBank/DDBJ databases">
        <title>Friends and foes A comparative genomics studyof 23 Aspergillus species from section Flavi.</title>
        <authorList>
            <consortium name="DOE Joint Genome Institute"/>
            <person name="Kjaerbolling I."/>
            <person name="Vesth T."/>
            <person name="Frisvad J.C."/>
            <person name="Nybo J.L."/>
            <person name="Theobald S."/>
            <person name="Kildgaard S."/>
            <person name="Isbrandt T."/>
            <person name="Kuo A."/>
            <person name="Sato A."/>
            <person name="Lyhne E.K."/>
            <person name="Kogle M.E."/>
            <person name="Wiebenga A."/>
            <person name="Kun R.S."/>
            <person name="Lubbers R.J."/>
            <person name="Makela M.R."/>
            <person name="Barry K."/>
            <person name="Chovatia M."/>
            <person name="Clum A."/>
            <person name="Daum C."/>
            <person name="Haridas S."/>
            <person name="He G."/>
            <person name="LaButti K."/>
            <person name="Lipzen A."/>
            <person name="Mondo S."/>
            <person name="Riley R."/>
            <person name="Salamov A."/>
            <person name="Simmons B.A."/>
            <person name="Magnuson J.K."/>
            <person name="Henrissat B."/>
            <person name="Mortensen U.H."/>
            <person name="Larsen T.O."/>
            <person name="Devries R.P."/>
            <person name="Grigoriev I.V."/>
            <person name="Machida M."/>
            <person name="Baker S.E."/>
            <person name="Andersen M.R."/>
        </authorList>
    </citation>
    <scope>NUCLEOTIDE SEQUENCE [LARGE SCALE GENOMIC DNA]</scope>
    <source>
        <strain evidence="5">CBS 553.77</strain>
    </source>
</reference>
<dbReference type="PANTHER" id="PTHR40627">
    <property type="entry name" value="INDOLE PRENYLTRANSFERASE TDIB-RELATED"/>
    <property type="match status" value="1"/>
</dbReference>
<comment type="similarity">
    <text evidence="1">Belongs to the tryptophan dimethylallyltransferase family.</text>
</comment>
<dbReference type="NCBIfam" id="TIGR03429">
    <property type="entry name" value="arom_pren_DMATS"/>
    <property type="match status" value="1"/>
</dbReference>
<feature type="binding site" evidence="3">
    <location>
        <position position="97"/>
    </location>
    <ligand>
        <name>dimethylallyl diphosphate</name>
        <dbReference type="ChEBI" id="CHEBI:57623"/>
    </ligand>
</feature>
<dbReference type="InterPro" id="IPR012148">
    <property type="entry name" value="ABBA_DMATS-like"/>
</dbReference>
<name>A0A5N6Z9F5_9EURO</name>
<feature type="binding site" evidence="3">
    <location>
        <position position="408"/>
    </location>
    <ligand>
        <name>dimethylallyl diphosphate</name>
        <dbReference type="ChEBI" id="CHEBI:57623"/>
    </ligand>
</feature>
<dbReference type="SFLD" id="SFLDG01162">
    <property type="entry name" value="I"/>
    <property type="match status" value="1"/>
</dbReference>
<dbReference type="AlphaFoldDB" id="A0A5N6Z9F5"/>
<evidence type="ECO:0000256" key="2">
    <source>
        <dbReference type="ARBA" id="ARBA00022679"/>
    </source>
</evidence>
<dbReference type="InterPro" id="IPR017795">
    <property type="entry name" value="ABBA_NscD-like"/>
</dbReference>
<feature type="binding site" evidence="3">
    <location>
        <position position="82"/>
    </location>
    <ligand>
        <name>L-tryptophan</name>
        <dbReference type="ChEBI" id="CHEBI:57912"/>
    </ligand>
</feature>
<gene>
    <name evidence="4" type="ORF">BDV28DRAFT_164986</name>
</gene>
<dbReference type="InterPro" id="IPR033964">
    <property type="entry name" value="ABBA"/>
</dbReference>
<dbReference type="Pfam" id="PF11991">
    <property type="entry name" value="Trp_DMAT"/>
    <property type="match status" value="1"/>
</dbReference>
<feature type="binding site" evidence="3">
    <location>
        <position position="404"/>
    </location>
    <ligand>
        <name>dimethylallyl diphosphate</name>
        <dbReference type="ChEBI" id="CHEBI:57623"/>
    </ligand>
</feature>
<evidence type="ECO:0000256" key="3">
    <source>
        <dbReference type="PIRSR" id="PIRSR000509-1"/>
    </source>
</evidence>
<dbReference type="SFLD" id="SFLDS00036">
    <property type="entry name" value="Aromatic_Prenyltransferase"/>
    <property type="match status" value="1"/>
</dbReference>
<feature type="binding site" evidence="3">
    <location>
        <position position="252"/>
    </location>
    <ligand>
        <name>dimethylallyl diphosphate</name>
        <dbReference type="ChEBI" id="CHEBI:57623"/>
    </ligand>
</feature>
<keyword evidence="5" id="KW-1185">Reference proteome</keyword>
<feature type="binding site" evidence="3">
    <location>
        <position position="254"/>
    </location>
    <ligand>
        <name>dimethylallyl diphosphate</name>
        <dbReference type="ChEBI" id="CHEBI:57623"/>
    </ligand>
</feature>
<accession>A0A5N6Z9F5</accession>
<dbReference type="PIRSF" id="PIRSF000509">
    <property type="entry name" value="Trp_DMAT"/>
    <property type="match status" value="1"/>
</dbReference>
<evidence type="ECO:0000256" key="1">
    <source>
        <dbReference type="ARBA" id="ARBA00010209"/>
    </source>
</evidence>
<feature type="binding site" evidence="3">
    <location>
        <position position="256"/>
    </location>
    <ligand>
        <name>dimethylallyl diphosphate</name>
        <dbReference type="ChEBI" id="CHEBI:57623"/>
    </ligand>
</feature>
<feature type="binding site" evidence="3">
    <location>
        <position position="185"/>
    </location>
    <ligand>
        <name>dimethylallyl diphosphate</name>
        <dbReference type="ChEBI" id="CHEBI:57623"/>
    </ligand>
</feature>
<dbReference type="CDD" id="cd13929">
    <property type="entry name" value="PT-DMATS_CymD"/>
    <property type="match status" value="1"/>
</dbReference>
<proteinExistence type="inferred from homology"/>
<evidence type="ECO:0000313" key="5">
    <source>
        <dbReference type="Proteomes" id="UP000327118"/>
    </source>
</evidence>
<dbReference type="GO" id="GO:0016765">
    <property type="term" value="F:transferase activity, transferring alkyl or aryl (other than methyl) groups"/>
    <property type="evidence" value="ECO:0007669"/>
    <property type="project" value="InterPro"/>
</dbReference>
<dbReference type="GO" id="GO:0009820">
    <property type="term" value="P:alkaloid metabolic process"/>
    <property type="evidence" value="ECO:0007669"/>
    <property type="project" value="InterPro"/>
</dbReference>
<dbReference type="PANTHER" id="PTHR40627:SF3">
    <property type="entry name" value="PRENYLTRANSFERASE ASQH2-RELATED"/>
    <property type="match status" value="1"/>
</dbReference>
<sequence>MLAPNLTSFKSLTETLEFPNESWKQWWHKTGPILAKIMISSDYSIEWQHQYLEFYARVVVPFLGPYPQVLRSTLTRSGLPVEFSVNYQQHGKQPMVRMAFEPLSGSADTMAVAYDRVIAKEFLSALSNLDLKGIDLRLWDSVSQNIHIDEAEKEVLQENKPDDTYVRTQTLFGFDFVGDGNISVKAYAFPGLKCKASGQSSQTFLANTFKDLQGQVDCVEVFSMVNSYLQESDSYNPYSFFSWDCIEPSKCRLKIYLCSASMTRAKLEEAWSLGSRLHGPSVSNGLWYLGQLLDCIKIKHGELEIKVAHDDRSDTSTATPLMWNYEMRSSDPLPLPKIYLPVHGENDLQIATGVAQFMEDIGMIDMGKSYLDIVQSYFPGYDLGQTERLISWVSFAYTEGKGVYLSVYYHSSTDNPWAAEENQ</sequence>
<evidence type="ECO:0000313" key="4">
    <source>
        <dbReference type="EMBL" id="KAE8353359.1"/>
    </source>
</evidence>
<dbReference type="Proteomes" id="UP000327118">
    <property type="component" value="Unassembled WGS sequence"/>
</dbReference>
<feature type="binding site" evidence="3">
    <location>
        <position position="187"/>
    </location>
    <ligand>
        <name>dimethylallyl diphosphate</name>
        <dbReference type="ChEBI" id="CHEBI:57623"/>
    </ligand>
</feature>
<feature type="binding site" evidence="3">
    <location>
        <position position="339"/>
    </location>
    <ligand>
        <name>dimethylallyl diphosphate</name>
        <dbReference type="ChEBI" id="CHEBI:57623"/>
    </ligand>
</feature>
<keyword evidence="2 4" id="KW-0808">Transferase</keyword>
<protein>
    <submittedName>
        <fullName evidence="4">Putative tryptophan dimethylallyltransferase</fullName>
    </submittedName>
</protein>
<dbReference type="EMBL" id="ML739100">
    <property type="protein sequence ID" value="KAE8353359.1"/>
    <property type="molecule type" value="Genomic_DNA"/>
</dbReference>
<dbReference type="OrthoDB" id="5392033at2759"/>
<organism evidence="4 5">
    <name type="scientific">Aspergillus coremiiformis</name>
    <dbReference type="NCBI Taxonomy" id="138285"/>
    <lineage>
        <taxon>Eukaryota</taxon>
        <taxon>Fungi</taxon>
        <taxon>Dikarya</taxon>
        <taxon>Ascomycota</taxon>
        <taxon>Pezizomycotina</taxon>
        <taxon>Eurotiomycetes</taxon>
        <taxon>Eurotiomycetidae</taxon>
        <taxon>Eurotiales</taxon>
        <taxon>Aspergillaceae</taxon>
        <taxon>Aspergillus</taxon>
        <taxon>Aspergillus subgen. Circumdati</taxon>
    </lineage>
</organism>